<organism evidence="5 6">
    <name type="scientific">Mytilus galloprovincialis</name>
    <name type="common">Mediterranean mussel</name>
    <dbReference type="NCBI Taxonomy" id="29158"/>
    <lineage>
        <taxon>Eukaryota</taxon>
        <taxon>Metazoa</taxon>
        <taxon>Spiralia</taxon>
        <taxon>Lophotrochozoa</taxon>
        <taxon>Mollusca</taxon>
        <taxon>Bivalvia</taxon>
        <taxon>Autobranchia</taxon>
        <taxon>Pteriomorphia</taxon>
        <taxon>Mytilida</taxon>
        <taxon>Mytiloidea</taxon>
        <taxon>Mytilidae</taxon>
        <taxon>Mytilinae</taxon>
        <taxon>Mytilus</taxon>
    </lineage>
</organism>
<dbReference type="Pfam" id="PF00008">
    <property type="entry name" value="EGF"/>
    <property type="match status" value="1"/>
</dbReference>
<evidence type="ECO:0000256" key="2">
    <source>
        <dbReference type="SAM" id="Phobius"/>
    </source>
</evidence>
<accession>A0A8B6GAB5</accession>
<feature type="disulfide bond" evidence="1">
    <location>
        <begin position="54"/>
        <end position="63"/>
    </location>
</feature>
<dbReference type="AlphaFoldDB" id="A0A8B6GAB5"/>
<feature type="domain" description="EGF-like" evidence="4">
    <location>
        <begin position="26"/>
        <end position="64"/>
    </location>
</feature>
<dbReference type="SUPFAM" id="SSF57196">
    <property type="entry name" value="EGF/Laminin"/>
    <property type="match status" value="1"/>
</dbReference>
<sequence>MNNTFWTSLIALVWLTLLPNAVTNGVSSPCDTTPCSNGATCYAPSGKATFFCTCSPNYTGILCDQKITDSTDSLSDGEIAGIVVGCTVLLVLVVVIAIVIWKCCCKKSKTIPM</sequence>
<keyword evidence="2" id="KW-0472">Membrane</keyword>
<dbReference type="PROSITE" id="PS00022">
    <property type="entry name" value="EGF_1"/>
    <property type="match status" value="1"/>
</dbReference>
<dbReference type="Gene3D" id="2.10.25.10">
    <property type="entry name" value="Laminin"/>
    <property type="match status" value="1"/>
</dbReference>
<feature type="transmembrane region" description="Helical" evidence="2">
    <location>
        <begin position="79"/>
        <end position="101"/>
    </location>
</feature>
<evidence type="ECO:0000256" key="3">
    <source>
        <dbReference type="SAM" id="SignalP"/>
    </source>
</evidence>
<name>A0A8B6GAB5_MYTGA</name>
<keyword evidence="6" id="KW-1185">Reference proteome</keyword>
<keyword evidence="2" id="KW-0812">Transmembrane</keyword>
<evidence type="ECO:0000259" key="4">
    <source>
        <dbReference type="PROSITE" id="PS50026"/>
    </source>
</evidence>
<evidence type="ECO:0000256" key="1">
    <source>
        <dbReference type="PROSITE-ProRule" id="PRU00076"/>
    </source>
</evidence>
<gene>
    <name evidence="5" type="ORF">MGAL_10B022184</name>
</gene>
<protein>
    <recommendedName>
        <fullName evidence="4">EGF-like domain-containing protein</fullName>
    </recommendedName>
</protein>
<evidence type="ECO:0000313" key="6">
    <source>
        <dbReference type="Proteomes" id="UP000596742"/>
    </source>
</evidence>
<feature type="chain" id="PRO_5032877984" description="EGF-like domain-containing protein" evidence="3">
    <location>
        <begin position="26"/>
        <end position="113"/>
    </location>
</feature>
<dbReference type="EMBL" id="UYJE01008115">
    <property type="protein sequence ID" value="VDI61231.1"/>
    <property type="molecule type" value="Genomic_DNA"/>
</dbReference>
<dbReference type="InterPro" id="IPR000742">
    <property type="entry name" value="EGF"/>
</dbReference>
<keyword evidence="2" id="KW-1133">Transmembrane helix</keyword>
<reference evidence="5" key="1">
    <citation type="submission" date="2018-11" db="EMBL/GenBank/DDBJ databases">
        <authorList>
            <person name="Alioto T."/>
            <person name="Alioto T."/>
        </authorList>
    </citation>
    <scope>NUCLEOTIDE SEQUENCE</scope>
</reference>
<comment type="caution">
    <text evidence="5">The sequence shown here is derived from an EMBL/GenBank/DDBJ whole genome shotgun (WGS) entry which is preliminary data.</text>
</comment>
<dbReference type="Proteomes" id="UP000596742">
    <property type="component" value="Unassembled WGS sequence"/>
</dbReference>
<dbReference type="SMART" id="SM00181">
    <property type="entry name" value="EGF"/>
    <property type="match status" value="1"/>
</dbReference>
<dbReference type="PROSITE" id="PS50026">
    <property type="entry name" value="EGF_3"/>
    <property type="match status" value="1"/>
</dbReference>
<proteinExistence type="predicted"/>
<feature type="signal peptide" evidence="3">
    <location>
        <begin position="1"/>
        <end position="25"/>
    </location>
</feature>
<comment type="caution">
    <text evidence="1">Lacks conserved residue(s) required for the propagation of feature annotation.</text>
</comment>
<evidence type="ECO:0000313" key="5">
    <source>
        <dbReference type="EMBL" id="VDI61231.1"/>
    </source>
</evidence>
<feature type="disulfide bond" evidence="1">
    <location>
        <begin position="35"/>
        <end position="52"/>
    </location>
</feature>
<keyword evidence="3" id="KW-0732">Signal</keyword>
<dbReference type="OrthoDB" id="5949043at2759"/>
<keyword evidence="1" id="KW-1015">Disulfide bond</keyword>
<keyword evidence="1" id="KW-0245">EGF-like domain</keyword>